<dbReference type="PANTHER" id="PTHR30575">
    <property type="entry name" value="PEPTIDASE M20"/>
    <property type="match status" value="1"/>
</dbReference>
<evidence type="ECO:0000313" key="5">
    <source>
        <dbReference type="Proteomes" id="UP000053259"/>
    </source>
</evidence>
<dbReference type="InterPro" id="IPR002933">
    <property type="entry name" value="Peptidase_M20"/>
</dbReference>
<accession>A0A0D2AAY6</accession>
<dbReference type="GO" id="GO:0016805">
    <property type="term" value="F:dipeptidase activity"/>
    <property type="evidence" value="ECO:0007669"/>
    <property type="project" value="InterPro"/>
</dbReference>
<evidence type="ECO:0000256" key="2">
    <source>
        <dbReference type="PIRNR" id="PIRNR037226"/>
    </source>
</evidence>
<dbReference type="SUPFAM" id="SSF53187">
    <property type="entry name" value="Zn-dependent exopeptidases"/>
    <property type="match status" value="1"/>
</dbReference>
<comment type="similarity">
    <text evidence="1 2">Belongs to the peptidase M20A family.</text>
</comment>
<name>A0A0D2AAY6_9PEZI</name>
<dbReference type="NCBIfam" id="TIGR01891">
    <property type="entry name" value="amidohydrolases"/>
    <property type="match status" value="1"/>
</dbReference>
<dbReference type="InParanoid" id="A0A0D2AAY6"/>
<dbReference type="PANTHER" id="PTHR30575:SF8">
    <property type="entry name" value="PEPTIDASE M20 DOMAIN-CONTAINING PROTEIN 2"/>
    <property type="match status" value="1"/>
</dbReference>
<dbReference type="Pfam" id="PF01546">
    <property type="entry name" value="Peptidase_M20"/>
    <property type="match status" value="1"/>
</dbReference>
<reference evidence="4 5" key="1">
    <citation type="submission" date="2015-01" db="EMBL/GenBank/DDBJ databases">
        <title>The Genome Sequence of Ochroconis gallopava CBS43764.</title>
        <authorList>
            <consortium name="The Broad Institute Genomics Platform"/>
            <person name="Cuomo C."/>
            <person name="de Hoog S."/>
            <person name="Gorbushina A."/>
            <person name="Stielow B."/>
            <person name="Teixiera M."/>
            <person name="Abouelleil A."/>
            <person name="Chapman S.B."/>
            <person name="Priest M."/>
            <person name="Young S.K."/>
            <person name="Wortman J."/>
            <person name="Nusbaum C."/>
            <person name="Birren B."/>
        </authorList>
    </citation>
    <scope>NUCLEOTIDE SEQUENCE [LARGE SCALE GENOMIC DNA]</scope>
    <source>
        <strain evidence="4 5">CBS 43764</strain>
    </source>
</reference>
<dbReference type="FunFam" id="3.30.70.360:FF:000004">
    <property type="entry name" value="Peptidase M20 domain-containing protein 2"/>
    <property type="match status" value="1"/>
</dbReference>
<organism evidence="4 5">
    <name type="scientific">Verruconis gallopava</name>
    <dbReference type="NCBI Taxonomy" id="253628"/>
    <lineage>
        <taxon>Eukaryota</taxon>
        <taxon>Fungi</taxon>
        <taxon>Dikarya</taxon>
        <taxon>Ascomycota</taxon>
        <taxon>Pezizomycotina</taxon>
        <taxon>Dothideomycetes</taxon>
        <taxon>Pleosporomycetidae</taxon>
        <taxon>Venturiales</taxon>
        <taxon>Sympoventuriaceae</taxon>
        <taxon>Verruconis</taxon>
    </lineage>
</organism>
<evidence type="ECO:0000313" key="4">
    <source>
        <dbReference type="EMBL" id="KIW03938.1"/>
    </source>
</evidence>
<dbReference type="InterPro" id="IPR036264">
    <property type="entry name" value="Bact_exopeptidase_dim_dom"/>
</dbReference>
<dbReference type="GeneID" id="27312749"/>
<evidence type="ECO:0000259" key="3">
    <source>
        <dbReference type="Pfam" id="PF07687"/>
    </source>
</evidence>
<dbReference type="Gene3D" id="3.40.630.10">
    <property type="entry name" value="Zn peptidases"/>
    <property type="match status" value="1"/>
</dbReference>
<dbReference type="InterPro" id="IPR017144">
    <property type="entry name" value="Xaa-Arg_dipeptidase"/>
</dbReference>
<keyword evidence="5" id="KW-1185">Reference proteome</keyword>
<dbReference type="Proteomes" id="UP000053259">
    <property type="component" value="Unassembled WGS sequence"/>
</dbReference>
<dbReference type="AlphaFoldDB" id="A0A0D2AAY6"/>
<evidence type="ECO:0000256" key="1">
    <source>
        <dbReference type="ARBA" id="ARBA00006247"/>
    </source>
</evidence>
<sequence>MLYRCCLSSIRPFPQNKLIQNQSCVSPSRMSCDIATSVAASDAVMAVSEKPLSDARLQEELDVAIQAVYQGLAKVNREIHNNPETAWNEHHAHDTICEFLDSASFHSTRHAYGVSTAFESRTTCGNGGRTVNFNAEYDALPGIGHGCGHNLITIASLVAYLGLSRLMAVYQIDGTLQLLGTPAEELGGGKIALLEAGAYKDADVSLMAHPYPVPNDGSVKFPDGCAGLRSNAHIGLSVAYTGRSAHAGAEPWEGINSLDALVSAYNNVSMLRQQMKPDCRVHGAIVEAPKVANVIPDRTSATFSVRAPTIAAAEELAQRVDACLKAGAVATGCECSIKKHPSYADLIPNRTLCESYSSHMRSLGRRVEVMSTEVLGASTDQGNVSYAVPALHPMFGVSCGPGINIHSREFAEVAGTGEAFEAAVVVGKALALTGWDLLTQEATSICTKEDFKNALLES</sequence>
<gene>
    <name evidence="4" type="ORF">PV09_04776</name>
</gene>
<dbReference type="EMBL" id="KN847542">
    <property type="protein sequence ID" value="KIW03938.1"/>
    <property type="molecule type" value="Genomic_DNA"/>
</dbReference>
<dbReference type="VEuPathDB" id="FungiDB:PV09_04776"/>
<dbReference type="RefSeq" id="XP_016213807.1">
    <property type="nucleotide sequence ID" value="XM_016358189.1"/>
</dbReference>
<proteinExistence type="inferred from homology"/>
<dbReference type="CDD" id="cd05672">
    <property type="entry name" value="M20_ACY1L2-like"/>
    <property type="match status" value="1"/>
</dbReference>
<dbReference type="SUPFAM" id="SSF55031">
    <property type="entry name" value="Bacterial exopeptidase dimerisation domain"/>
    <property type="match status" value="1"/>
</dbReference>
<dbReference type="PIRSF" id="PIRSF037226">
    <property type="entry name" value="Amidohydrolase_ACY1L2_prd"/>
    <property type="match status" value="1"/>
</dbReference>
<feature type="domain" description="Peptidase M20 dimerisation" evidence="3">
    <location>
        <begin position="234"/>
        <end position="328"/>
    </location>
</feature>
<dbReference type="HOGENOM" id="CLU_031812_1_2_1"/>
<dbReference type="Gene3D" id="3.30.70.360">
    <property type="match status" value="1"/>
</dbReference>
<protein>
    <recommendedName>
        <fullName evidence="2">Peptidase M20 domain-containing protein 2</fullName>
    </recommendedName>
</protein>
<dbReference type="InterPro" id="IPR017439">
    <property type="entry name" value="Amidohydrolase"/>
</dbReference>
<dbReference type="InterPro" id="IPR052030">
    <property type="entry name" value="Peptidase_M20/M20A_hydrolases"/>
</dbReference>
<dbReference type="Pfam" id="PF07687">
    <property type="entry name" value="M20_dimer"/>
    <property type="match status" value="1"/>
</dbReference>
<dbReference type="InterPro" id="IPR011650">
    <property type="entry name" value="Peptidase_M20_dimer"/>
</dbReference>